<reference evidence="2 3" key="1">
    <citation type="submission" date="2017-08" db="EMBL/GenBank/DDBJ databases">
        <title>Draft Genome Sequence of Pseudomonas moraviensis TYU6, isolated from Taxus cuspidata by using PacBio Single-Molecule Real-Time Technology.</title>
        <authorList>
            <person name="Baek K.-H."/>
            <person name="Mishra A.K."/>
        </authorList>
    </citation>
    <scope>NUCLEOTIDE SEQUENCE [LARGE SCALE GENOMIC DNA]</scope>
    <source>
        <strain evidence="2 3">TYU6</strain>
    </source>
</reference>
<protein>
    <recommendedName>
        <fullName evidence="1">DUF7683 domain-containing protein</fullName>
    </recommendedName>
</protein>
<evidence type="ECO:0000313" key="2">
    <source>
        <dbReference type="EMBL" id="PAW55108.1"/>
    </source>
</evidence>
<evidence type="ECO:0000259" key="1">
    <source>
        <dbReference type="Pfam" id="PF24731"/>
    </source>
</evidence>
<comment type="caution">
    <text evidence="2">The sequence shown here is derived from an EMBL/GenBank/DDBJ whole genome shotgun (WGS) entry which is preliminary data.</text>
</comment>
<dbReference type="InterPro" id="IPR056100">
    <property type="entry name" value="DUF7683"/>
</dbReference>
<dbReference type="EMBL" id="NRST01000001">
    <property type="protein sequence ID" value="PAW55108.1"/>
    <property type="molecule type" value="Genomic_DNA"/>
</dbReference>
<feature type="domain" description="DUF7683" evidence="1">
    <location>
        <begin position="10"/>
        <end position="79"/>
    </location>
</feature>
<organism evidence="2 3">
    <name type="scientific">Pseudomonas moraviensis</name>
    <dbReference type="NCBI Taxonomy" id="321662"/>
    <lineage>
        <taxon>Bacteria</taxon>
        <taxon>Pseudomonadati</taxon>
        <taxon>Pseudomonadota</taxon>
        <taxon>Gammaproteobacteria</taxon>
        <taxon>Pseudomonadales</taxon>
        <taxon>Pseudomonadaceae</taxon>
        <taxon>Pseudomonas</taxon>
    </lineage>
</organism>
<dbReference type="Proteomes" id="UP000217830">
    <property type="component" value="Unassembled WGS sequence"/>
</dbReference>
<name>A0A2A2PHQ6_9PSED</name>
<evidence type="ECO:0000313" key="3">
    <source>
        <dbReference type="Proteomes" id="UP000217830"/>
    </source>
</evidence>
<sequence length="85" mass="10005">MTCRYPKLNYTVDAYDKKTSLLVFEIPVPDGKIDQLRTIMKWTVPEDEIYGYDLDPKQITQLEVLIGRPFYVPEYDFQLSCYGSE</sequence>
<dbReference type="Pfam" id="PF24731">
    <property type="entry name" value="DUF7683"/>
    <property type="match status" value="1"/>
</dbReference>
<accession>A0A2A2PHQ6</accession>
<dbReference type="AlphaFoldDB" id="A0A2A2PHQ6"/>
<proteinExistence type="predicted"/>
<gene>
    <name evidence="2" type="ORF">CKQ80_07270</name>
</gene>
<keyword evidence="3" id="KW-1185">Reference proteome</keyword>
<dbReference type="RefSeq" id="WP_095667342.1">
    <property type="nucleotide sequence ID" value="NZ_NRSS01000004.1"/>
</dbReference>